<sequence length="214" mass="24859">MKKLLFLALLMLPALAFSQKDQRAKEILDDFSKKTKDYKTLYCEFSFTLENTQENIKDTQKGKITIKGKKYLLDLMGTEIYFNGKTKWTFLKEANEVNILEPKEGDGGFLDNPSRLFTIYDREFKYKFKEESTVNKTPVYVIDLYPKKVGVSYTIVRFSFNKTTLEPVQIKYFSKDGNRYTLDIKALTPNKEVDENLFSFSPAKHAGVSVNDLR</sequence>
<evidence type="ECO:0000313" key="4">
    <source>
        <dbReference type="Proteomes" id="UP000199452"/>
    </source>
</evidence>
<gene>
    <name evidence="3" type="ORF">SAMN05216323_101067</name>
</gene>
<evidence type="ECO:0000256" key="1">
    <source>
        <dbReference type="ARBA" id="ARBA00022729"/>
    </source>
</evidence>
<proteinExistence type="predicted"/>
<feature type="chain" id="PRO_5011437580" evidence="2">
    <location>
        <begin position="17"/>
        <end position="214"/>
    </location>
</feature>
<keyword evidence="4" id="KW-1185">Reference proteome</keyword>
<dbReference type="STRING" id="1640674.SAMN05216323_101067"/>
<dbReference type="PANTHER" id="PTHR35869:SF1">
    <property type="entry name" value="OUTER-MEMBRANE LIPOPROTEIN CARRIER PROTEIN"/>
    <property type="match status" value="1"/>
</dbReference>
<evidence type="ECO:0000256" key="2">
    <source>
        <dbReference type="SAM" id="SignalP"/>
    </source>
</evidence>
<accession>A0A1G6HGI4</accession>
<dbReference type="AlphaFoldDB" id="A0A1G6HGI4"/>
<keyword evidence="3" id="KW-0449">Lipoprotein</keyword>
<feature type="signal peptide" evidence="2">
    <location>
        <begin position="1"/>
        <end position="16"/>
    </location>
</feature>
<dbReference type="OrthoDB" id="9810685at2"/>
<protein>
    <submittedName>
        <fullName evidence="3">Outer membrane lipoprotein-sorting protein</fullName>
    </submittedName>
</protein>
<dbReference type="PANTHER" id="PTHR35869">
    <property type="entry name" value="OUTER-MEMBRANE LIPOPROTEIN CARRIER PROTEIN"/>
    <property type="match status" value="1"/>
</dbReference>
<name>A0A1G6HGI4_9BACT</name>
<dbReference type="Pfam" id="PF16584">
    <property type="entry name" value="LolA_2"/>
    <property type="match status" value="1"/>
</dbReference>
<dbReference type="EMBL" id="FMYP01000010">
    <property type="protein sequence ID" value="SDB93359.1"/>
    <property type="molecule type" value="Genomic_DNA"/>
</dbReference>
<organism evidence="3 4">
    <name type="scientific">Williamwhitmania taraxaci</name>
    <dbReference type="NCBI Taxonomy" id="1640674"/>
    <lineage>
        <taxon>Bacteria</taxon>
        <taxon>Pseudomonadati</taxon>
        <taxon>Bacteroidota</taxon>
        <taxon>Bacteroidia</taxon>
        <taxon>Bacteroidales</taxon>
        <taxon>Williamwhitmaniaceae</taxon>
        <taxon>Williamwhitmania</taxon>
    </lineage>
</organism>
<keyword evidence="1 2" id="KW-0732">Signal</keyword>
<dbReference type="SUPFAM" id="SSF89392">
    <property type="entry name" value="Prokaryotic lipoproteins and lipoprotein localization factors"/>
    <property type="match status" value="1"/>
</dbReference>
<dbReference type="Gene3D" id="2.50.20.10">
    <property type="entry name" value="Lipoprotein localisation LolA/LolB/LppX"/>
    <property type="match status" value="1"/>
</dbReference>
<dbReference type="RefSeq" id="WP_092436228.1">
    <property type="nucleotide sequence ID" value="NZ_FMYP01000010.1"/>
</dbReference>
<reference evidence="3 4" key="1">
    <citation type="submission" date="2016-09" db="EMBL/GenBank/DDBJ databases">
        <authorList>
            <person name="Capua I."/>
            <person name="De Benedictis P."/>
            <person name="Joannis T."/>
            <person name="Lombin L.H."/>
            <person name="Cattoli G."/>
        </authorList>
    </citation>
    <scope>NUCLEOTIDE SEQUENCE [LARGE SCALE GENOMIC DNA]</scope>
    <source>
        <strain evidence="3 4">A7P-90m</strain>
    </source>
</reference>
<dbReference type="Proteomes" id="UP000199452">
    <property type="component" value="Unassembled WGS sequence"/>
</dbReference>
<dbReference type="CDD" id="cd16325">
    <property type="entry name" value="LolA"/>
    <property type="match status" value="1"/>
</dbReference>
<dbReference type="InterPro" id="IPR004564">
    <property type="entry name" value="OM_lipoprot_carrier_LolA-like"/>
</dbReference>
<dbReference type="InterPro" id="IPR029046">
    <property type="entry name" value="LolA/LolB/LppX"/>
</dbReference>
<evidence type="ECO:0000313" key="3">
    <source>
        <dbReference type="EMBL" id="SDB93359.1"/>
    </source>
</evidence>